<evidence type="ECO:0000313" key="2">
    <source>
        <dbReference type="Proteomes" id="UP000640531"/>
    </source>
</evidence>
<dbReference type="EMBL" id="JACJST010000032">
    <property type="protein sequence ID" value="MBD2570910.1"/>
    <property type="molecule type" value="Genomic_DNA"/>
</dbReference>
<evidence type="ECO:0000313" key="1">
    <source>
        <dbReference type="EMBL" id="MBD2570910.1"/>
    </source>
</evidence>
<proteinExistence type="predicted"/>
<accession>A0ABR8FPU7</accession>
<protein>
    <submittedName>
        <fullName evidence="1">Uncharacterized protein</fullName>
    </submittedName>
</protein>
<keyword evidence="2" id="KW-1185">Reference proteome</keyword>
<dbReference type="RefSeq" id="WP_190719664.1">
    <property type="nucleotide sequence ID" value="NZ_JACJST010000032.1"/>
</dbReference>
<organism evidence="1 2">
    <name type="scientific">Anabaena lutea FACHB-196</name>
    <dbReference type="NCBI Taxonomy" id="2692881"/>
    <lineage>
        <taxon>Bacteria</taxon>
        <taxon>Bacillati</taxon>
        <taxon>Cyanobacteriota</taxon>
        <taxon>Cyanophyceae</taxon>
        <taxon>Nostocales</taxon>
        <taxon>Nostocaceae</taxon>
        <taxon>Anabaena</taxon>
    </lineage>
</organism>
<name>A0ABR8FPU7_9NOST</name>
<sequence length="74" mass="8722">MSDQIYNITVENQDLIIRFKKDIIELDTLKKFLDYLELESFRKKSSMTIAQAEALAKEIDIDVWSNIKHKFVGE</sequence>
<reference evidence="1 2" key="1">
    <citation type="journal article" date="2020" name="ISME J.">
        <title>Comparative genomics reveals insights into cyanobacterial evolution and habitat adaptation.</title>
        <authorList>
            <person name="Chen M.Y."/>
            <person name="Teng W.K."/>
            <person name="Zhao L."/>
            <person name="Hu C.X."/>
            <person name="Zhou Y.K."/>
            <person name="Han B.P."/>
            <person name="Song L.R."/>
            <person name="Shu W.S."/>
        </authorList>
    </citation>
    <scope>NUCLEOTIDE SEQUENCE [LARGE SCALE GENOMIC DNA]</scope>
    <source>
        <strain evidence="1 2">FACHB-196</strain>
    </source>
</reference>
<comment type="caution">
    <text evidence="1">The sequence shown here is derived from an EMBL/GenBank/DDBJ whole genome shotgun (WGS) entry which is preliminary data.</text>
</comment>
<dbReference type="Proteomes" id="UP000640531">
    <property type="component" value="Unassembled WGS sequence"/>
</dbReference>
<gene>
    <name evidence="1" type="ORF">H6G59_24050</name>
</gene>